<evidence type="ECO:0000313" key="2">
    <source>
        <dbReference type="Proteomes" id="UP001320119"/>
    </source>
</evidence>
<keyword evidence="2" id="KW-1185">Reference proteome</keyword>
<accession>A0AAN2BLA7</accession>
<proteinExistence type="predicted"/>
<sequence>MSADVYRLYYVRYRLAFRLGSYLGFIRGFCAAPIAPYLLGEGKLSVDTERRLADARNVIRDFIHKGLEASESKAHFNRMRLGHAGVSLPEEHFLYVIANFYLEPLRVKRILGGSVTATECKMLCRFWCDVARSMGLRNIPSNYIGWLTLRRNYERRFGGTSKGSVELLNRCMQSMLGLSIPFGLRTFARAIIVALLPLSHKAWLEQRTITGRFYLRVLIWRANFRNR</sequence>
<dbReference type="KEGG" id="marq:MARGE09_P3021"/>
<gene>
    <name evidence="1" type="ORF">MARGE09_P3021</name>
</gene>
<dbReference type="RefSeq" id="WP_236983423.1">
    <property type="nucleotide sequence ID" value="NZ_AP023086.1"/>
</dbReference>
<dbReference type="AlphaFoldDB" id="A0AAN2BLA7"/>
<dbReference type="Proteomes" id="UP001320119">
    <property type="component" value="Chromosome"/>
</dbReference>
<reference evidence="1 2" key="1">
    <citation type="journal article" date="2022" name="IScience">
        <title>An ultrasensitive nanofiber-based assay for enzymatic hydrolysis and deep-sea microbial degradation of cellulose.</title>
        <authorList>
            <person name="Tsudome M."/>
            <person name="Tachioka M."/>
            <person name="Miyazaki M."/>
            <person name="Uchimura K."/>
            <person name="Tsuda M."/>
            <person name="Takaki Y."/>
            <person name="Deguchi S."/>
        </authorList>
    </citation>
    <scope>NUCLEOTIDE SEQUENCE [LARGE SCALE GENOMIC DNA]</scope>
    <source>
        <strain evidence="1 2">GE09</strain>
    </source>
</reference>
<name>A0AAN2BLA7_9GAMM</name>
<evidence type="ECO:0008006" key="3">
    <source>
        <dbReference type="Google" id="ProtNLM"/>
    </source>
</evidence>
<dbReference type="EMBL" id="AP023086">
    <property type="protein sequence ID" value="BCD98820.1"/>
    <property type="molecule type" value="Genomic_DNA"/>
</dbReference>
<organism evidence="1 2">
    <name type="scientific">Marinagarivorans cellulosilyticus</name>
    <dbReference type="NCBI Taxonomy" id="2721545"/>
    <lineage>
        <taxon>Bacteria</taxon>
        <taxon>Pseudomonadati</taxon>
        <taxon>Pseudomonadota</taxon>
        <taxon>Gammaproteobacteria</taxon>
        <taxon>Cellvibrionales</taxon>
        <taxon>Cellvibrionaceae</taxon>
        <taxon>Marinagarivorans</taxon>
    </lineage>
</organism>
<evidence type="ECO:0000313" key="1">
    <source>
        <dbReference type="EMBL" id="BCD98820.1"/>
    </source>
</evidence>
<protein>
    <recommendedName>
        <fullName evidence="3">ER-bound oxygenase mpaB/mpaB'/Rubber oxygenase catalytic domain-containing protein</fullName>
    </recommendedName>
</protein>